<proteinExistence type="predicted"/>
<evidence type="ECO:0008006" key="5">
    <source>
        <dbReference type="Google" id="ProtNLM"/>
    </source>
</evidence>
<dbReference type="EMBL" id="JYIK01000845">
    <property type="protein sequence ID" value="KWX09303.1"/>
    <property type="molecule type" value="Genomic_DNA"/>
</dbReference>
<evidence type="ECO:0000313" key="1">
    <source>
        <dbReference type="EMBL" id="KWX05904.1"/>
    </source>
</evidence>
<dbReference type="Proteomes" id="UP000070598">
    <property type="component" value="Unassembled WGS sequence"/>
</dbReference>
<evidence type="ECO:0000313" key="2">
    <source>
        <dbReference type="EMBL" id="KWX09303.1"/>
    </source>
</evidence>
<evidence type="ECO:0000313" key="3">
    <source>
        <dbReference type="Proteomes" id="UP000070598"/>
    </source>
</evidence>
<name>A0A132NGX9_9ACTN</name>
<reference evidence="2 4" key="1">
    <citation type="submission" date="2015-02" db="EMBL/GenBank/DDBJ databases">
        <title>Physiological reanalysis, assessment of diazotrophy, and genome sequences of multiple isolates of Streptomyces thermoautotrophicus.</title>
        <authorList>
            <person name="MacKellar D.C."/>
            <person name="Lieber L."/>
            <person name="Norman J."/>
            <person name="Bolger A."/>
            <person name="Tobin C."/>
            <person name="Murray J.W."/>
            <person name="Prell J."/>
        </authorList>
    </citation>
    <scope>NUCLEOTIDE SEQUENCE [LARGE SCALE GENOMIC DNA]</scope>
    <source>
        <strain evidence="2 4">UBT1</strain>
    </source>
</reference>
<dbReference type="Proteomes" id="UP000070659">
    <property type="component" value="Unassembled WGS sequence"/>
</dbReference>
<organism evidence="2 3">
    <name type="scientific">Carbonactinospora thermoautotrophica</name>
    <dbReference type="NCBI Taxonomy" id="1469144"/>
    <lineage>
        <taxon>Bacteria</taxon>
        <taxon>Bacillati</taxon>
        <taxon>Actinomycetota</taxon>
        <taxon>Actinomycetes</taxon>
        <taxon>Kitasatosporales</taxon>
        <taxon>Carbonactinosporaceae</taxon>
        <taxon>Carbonactinospora</taxon>
    </lineage>
</organism>
<dbReference type="AlphaFoldDB" id="A0A132NGX9"/>
<reference evidence="3" key="2">
    <citation type="submission" date="2015-02" db="EMBL/GenBank/DDBJ databases">
        <title>Physiological reanalysis, assessment of diazotrophy, and genome sequences of multiple isolates of Streptomyces thermoautotrophicus.</title>
        <authorList>
            <person name="MacKellar D.C."/>
            <person name="Lieber L."/>
            <person name="Norman J."/>
            <person name="Bolger A."/>
            <person name="Tobin C."/>
            <person name="Murray J.W."/>
            <person name="Friesen M."/>
            <person name="Prell J."/>
        </authorList>
    </citation>
    <scope>NUCLEOTIDE SEQUENCE [LARGE SCALE GENOMIC DNA]</scope>
    <source>
        <strain evidence="3">UBT1</strain>
    </source>
</reference>
<dbReference type="PATRIC" id="fig|1469144.8.peg.1551"/>
<comment type="caution">
    <text evidence="2">The sequence shown here is derived from an EMBL/GenBank/DDBJ whole genome shotgun (WGS) entry which is preliminary data.</text>
</comment>
<protein>
    <recommendedName>
        <fullName evidence="5">DNA recombination-mediator protein A</fullName>
    </recommendedName>
</protein>
<accession>A0A132NGX9</accession>
<evidence type="ECO:0000313" key="4">
    <source>
        <dbReference type="Proteomes" id="UP000070659"/>
    </source>
</evidence>
<dbReference type="SUPFAM" id="SSF102405">
    <property type="entry name" value="MCP/YpsA-like"/>
    <property type="match status" value="1"/>
</dbReference>
<dbReference type="EMBL" id="JYIJ01000009">
    <property type="protein sequence ID" value="KWX05904.1"/>
    <property type="molecule type" value="Genomic_DNA"/>
</dbReference>
<gene>
    <name evidence="1" type="ORF">TH66_00480</name>
    <name evidence="2" type="ORF">TR74_10410</name>
</gene>
<dbReference type="Gene3D" id="3.40.50.450">
    <property type="match status" value="1"/>
</dbReference>
<sequence length="151" mass="16256">MTITGTRSTGHRPLAEYERLFAEYLGPWAASGPRWYIGGAVGIDTLTLRWLAEHTTCPITVVVPVTLDAQPAEAQAAVAAARAAGRLEALVELRHPAGLCAASYHARNRWMVDRSQFVIGFPHSASDAGSGTWYTLDYGAGRGLPRLIIPV</sequence>